<dbReference type="Proteomes" id="UP001501444">
    <property type="component" value="Unassembled WGS sequence"/>
</dbReference>
<evidence type="ECO:0000313" key="1">
    <source>
        <dbReference type="EMBL" id="GAA2390009.1"/>
    </source>
</evidence>
<evidence type="ECO:0000313" key="2">
    <source>
        <dbReference type="Proteomes" id="UP001501444"/>
    </source>
</evidence>
<name>A0ABN3HY87_9ACTN</name>
<keyword evidence="2" id="KW-1185">Reference proteome</keyword>
<protein>
    <submittedName>
        <fullName evidence="1">Uncharacterized protein</fullName>
    </submittedName>
</protein>
<dbReference type="EMBL" id="BAAARV010000120">
    <property type="protein sequence ID" value="GAA2390009.1"/>
    <property type="molecule type" value="Genomic_DNA"/>
</dbReference>
<comment type="caution">
    <text evidence="1">The sequence shown here is derived from an EMBL/GenBank/DDBJ whole genome shotgun (WGS) entry which is preliminary data.</text>
</comment>
<sequence>MLMSYAHYEFVDDVMTLVLAEGPGESGTVLRFTRATWDDAERSHEVGNGDKECVSGAVCGWRMSEKRLEIDLHVVPAAQLGLGPRLELTVDAPPQRVARVYRALADILTDVPERR</sequence>
<reference evidence="1 2" key="1">
    <citation type="journal article" date="2019" name="Int. J. Syst. Evol. Microbiol.">
        <title>The Global Catalogue of Microorganisms (GCM) 10K type strain sequencing project: providing services to taxonomists for standard genome sequencing and annotation.</title>
        <authorList>
            <consortium name="The Broad Institute Genomics Platform"/>
            <consortium name="The Broad Institute Genome Sequencing Center for Infectious Disease"/>
            <person name="Wu L."/>
            <person name="Ma J."/>
        </authorList>
    </citation>
    <scope>NUCLEOTIDE SEQUENCE [LARGE SCALE GENOMIC DNA]</scope>
    <source>
        <strain evidence="1 2">JCM 3272</strain>
    </source>
</reference>
<proteinExistence type="predicted"/>
<gene>
    <name evidence="1" type="ORF">GCM10010170_101980</name>
</gene>
<accession>A0ABN3HY87</accession>
<organism evidence="1 2">
    <name type="scientific">Dactylosporangium salmoneum</name>
    <dbReference type="NCBI Taxonomy" id="53361"/>
    <lineage>
        <taxon>Bacteria</taxon>
        <taxon>Bacillati</taxon>
        <taxon>Actinomycetota</taxon>
        <taxon>Actinomycetes</taxon>
        <taxon>Micromonosporales</taxon>
        <taxon>Micromonosporaceae</taxon>
        <taxon>Dactylosporangium</taxon>
    </lineage>
</organism>
<dbReference type="RefSeq" id="WP_344619986.1">
    <property type="nucleotide sequence ID" value="NZ_BAAARV010000120.1"/>
</dbReference>